<accession>A0AAD5IGU1</accession>
<dbReference type="InterPro" id="IPR013103">
    <property type="entry name" value="RVT_2"/>
</dbReference>
<evidence type="ECO:0000313" key="2">
    <source>
        <dbReference type="EMBL" id="KAI9162634.1"/>
    </source>
</evidence>
<reference evidence="2" key="2">
    <citation type="submission" date="2023-02" db="EMBL/GenBank/DDBJ databases">
        <authorList>
            <person name="Swenson N.G."/>
            <person name="Wegrzyn J.L."/>
            <person name="Mcevoy S.L."/>
        </authorList>
    </citation>
    <scope>NUCLEOTIDE SEQUENCE</scope>
    <source>
        <strain evidence="2">91603</strain>
        <tissue evidence="2">Leaf</tissue>
    </source>
</reference>
<name>A0AAD5IGU1_ACENE</name>
<organism evidence="2 3">
    <name type="scientific">Acer negundo</name>
    <name type="common">Box elder</name>
    <dbReference type="NCBI Taxonomy" id="4023"/>
    <lineage>
        <taxon>Eukaryota</taxon>
        <taxon>Viridiplantae</taxon>
        <taxon>Streptophyta</taxon>
        <taxon>Embryophyta</taxon>
        <taxon>Tracheophyta</taxon>
        <taxon>Spermatophyta</taxon>
        <taxon>Magnoliopsida</taxon>
        <taxon>eudicotyledons</taxon>
        <taxon>Gunneridae</taxon>
        <taxon>Pentapetalae</taxon>
        <taxon>rosids</taxon>
        <taxon>malvids</taxon>
        <taxon>Sapindales</taxon>
        <taxon>Sapindaceae</taxon>
        <taxon>Hippocastanoideae</taxon>
        <taxon>Acereae</taxon>
        <taxon>Acer</taxon>
    </lineage>
</organism>
<dbReference type="AlphaFoldDB" id="A0AAD5IGU1"/>
<feature type="domain" description="Reverse transcriptase Ty1/copia-type" evidence="1">
    <location>
        <begin position="6"/>
        <end position="82"/>
    </location>
</feature>
<gene>
    <name evidence="2" type="ORF">LWI28_029108</name>
</gene>
<evidence type="ECO:0000259" key="1">
    <source>
        <dbReference type="Pfam" id="PF07727"/>
    </source>
</evidence>
<keyword evidence="3" id="KW-1185">Reference proteome</keyword>
<protein>
    <recommendedName>
        <fullName evidence="1">Reverse transcriptase Ty1/copia-type domain-containing protein</fullName>
    </recommendedName>
</protein>
<dbReference type="EMBL" id="JAJSOW010000106">
    <property type="protein sequence ID" value="KAI9162634.1"/>
    <property type="molecule type" value="Genomic_DNA"/>
</dbReference>
<comment type="caution">
    <text evidence="2">The sequence shown here is derived from an EMBL/GenBank/DDBJ whole genome shotgun (WGS) entry which is preliminary data.</text>
</comment>
<reference evidence="2" key="1">
    <citation type="journal article" date="2022" name="Plant J.">
        <title>Strategies of tolerance reflected in two North American maple genomes.</title>
        <authorList>
            <person name="McEvoy S.L."/>
            <person name="Sezen U.U."/>
            <person name="Trouern-Trend A."/>
            <person name="McMahon S.M."/>
            <person name="Schaberg P.G."/>
            <person name="Yang J."/>
            <person name="Wegrzyn J.L."/>
            <person name="Swenson N.G."/>
        </authorList>
    </citation>
    <scope>NUCLEOTIDE SEQUENCE</scope>
    <source>
        <strain evidence="2">91603</strain>
    </source>
</reference>
<evidence type="ECO:0000313" key="3">
    <source>
        <dbReference type="Proteomes" id="UP001064489"/>
    </source>
</evidence>
<dbReference type="Pfam" id="PF07727">
    <property type="entry name" value="RVT_2"/>
    <property type="match status" value="1"/>
</dbReference>
<proteinExistence type="predicted"/>
<sequence>MDWAIQSPRAWFGRLSYSMREYGFKQALADHILFYKRDGDDITLLIVYVNDMIVTGSNISEIEKLQCRLAKELEMKDLGALST</sequence>
<dbReference type="Proteomes" id="UP001064489">
    <property type="component" value="Chromosome 2"/>
</dbReference>